<comment type="cofactor">
    <cofactor evidence="1">
        <name>a divalent metal cation</name>
        <dbReference type="ChEBI" id="CHEBI:60240"/>
    </cofactor>
</comment>
<dbReference type="InterPro" id="IPR027806">
    <property type="entry name" value="HARBI1_dom"/>
</dbReference>
<evidence type="ECO:0000256" key="2">
    <source>
        <dbReference type="ARBA" id="ARBA00022723"/>
    </source>
</evidence>
<sequence>MSLEDVKHELRIGSDHSVVDWNQFCQEICVSYFVNNPEQIGGPACIVEIDKSLFSKRKYEVGRLLPQQWIFRGYEPETKKGFLVPVVNHSEKRHQWVNQIGKGLLNFTVPDNKVVCSNHFEFGKPTLASPIPTLHLNIRNAYKESPTKRRKLKKLDLIVESDSNSFSTNLAIESESCDKYIQCNELIRGSTIFANLTRDSDVRGNVTHYWKGKKNTIKDLFSPRDLKIISLKPLTLQQEFLLVMMRLRLALLTEDLAHRFIVSTSVVSSKVLSKYSVIIDCSELFIETPSCLEIAAAFWSNYKNHYTVKYLVGIMPNGAVSFLIYCYGGRASDVFIVKDYGFLKYLQPGDQLFADRGFKIKDLLAFYQCKIAISPSKHTNFQRTCNDVRETLKNANVKGQDWKVVFFKRNDLGNWKFKKKKKTFRRWQ</sequence>
<dbReference type="Proteomes" id="UP001652625">
    <property type="component" value="Chromosome 14"/>
</dbReference>
<dbReference type="Pfam" id="PF13359">
    <property type="entry name" value="DDE_Tnp_4"/>
    <property type="match status" value="1"/>
</dbReference>
<feature type="domain" description="DDE Tnp4" evidence="3">
    <location>
        <begin position="279"/>
        <end position="382"/>
    </location>
</feature>
<dbReference type="Pfam" id="PF13613">
    <property type="entry name" value="HTH_Tnp_4"/>
    <property type="match status" value="1"/>
</dbReference>
<dbReference type="PANTHER" id="PTHR23080">
    <property type="entry name" value="THAP DOMAIN PROTEIN"/>
    <property type="match status" value="1"/>
</dbReference>
<evidence type="ECO:0000256" key="1">
    <source>
        <dbReference type="ARBA" id="ARBA00001968"/>
    </source>
</evidence>
<proteinExistence type="predicted"/>
<organism evidence="5 6">
    <name type="scientific">Hydra vulgaris</name>
    <name type="common">Hydra</name>
    <name type="synonym">Hydra attenuata</name>
    <dbReference type="NCBI Taxonomy" id="6087"/>
    <lineage>
        <taxon>Eukaryota</taxon>
        <taxon>Metazoa</taxon>
        <taxon>Cnidaria</taxon>
        <taxon>Hydrozoa</taxon>
        <taxon>Hydroidolina</taxon>
        <taxon>Anthoathecata</taxon>
        <taxon>Aplanulata</taxon>
        <taxon>Hydridae</taxon>
        <taxon>Hydra</taxon>
    </lineage>
</organism>
<protein>
    <submittedName>
        <fullName evidence="6">Uncharacterized protein LOC136090952</fullName>
    </submittedName>
</protein>
<evidence type="ECO:0000259" key="3">
    <source>
        <dbReference type="Pfam" id="PF13359"/>
    </source>
</evidence>
<evidence type="ECO:0000313" key="5">
    <source>
        <dbReference type="Proteomes" id="UP001652625"/>
    </source>
</evidence>
<reference evidence="6" key="1">
    <citation type="submission" date="2025-08" db="UniProtKB">
        <authorList>
            <consortium name="RefSeq"/>
        </authorList>
    </citation>
    <scope>IDENTIFICATION</scope>
</reference>
<feature type="domain" description="Transposase Helix-turn-helix" evidence="4">
    <location>
        <begin position="233"/>
        <end position="268"/>
    </location>
</feature>
<dbReference type="InterPro" id="IPR027805">
    <property type="entry name" value="Transposase_HTH_dom"/>
</dbReference>
<evidence type="ECO:0000313" key="6">
    <source>
        <dbReference type="RefSeq" id="XP_065674001.1"/>
    </source>
</evidence>
<name>A0ABM4DHN6_HYDVU</name>
<gene>
    <name evidence="6" type="primary">LOC136090952</name>
</gene>
<dbReference type="RefSeq" id="XP_065674001.1">
    <property type="nucleotide sequence ID" value="XM_065817929.1"/>
</dbReference>
<keyword evidence="5" id="KW-1185">Reference proteome</keyword>
<keyword evidence="2" id="KW-0479">Metal-binding</keyword>
<dbReference type="GeneID" id="136090952"/>
<accession>A0ABM4DHN6</accession>
<evidence type="ECO:0000259" key="4">
    <source>
        <dbReference type="Pfam" id="PF13613"/>
    </source>
</evidence>